<reference evidence="1 2" key="1">
    <citation type="submission" date="2019-02" db="EMBL/GenBank/DDBJ databases">
        <title>Deep-cultivation of Planctomycetes and their phenomic and genomic characterization uncovers novel biology.</title>
        <authorList>
            <person name="Wiegand S."/>
            <person name="Jogler M."/>
            <person name="Boedeker C."/>
            <person name="Pinto D."/>
            <person name="Vollmers J."/>
            <person name="Rivas-Marin E."/>
            <person name="Kohn T."/>
            <person name="Peeters S.H."/>
            <person name="Heuer A."/>
            <person name="Rast P."/>
            <person name="Oberbeckmann S."/>
            <person name="Bunk B."/>
            <person name="Jeske O."/>
            <person name="Meyerdierks A."/>
            <person name="Storesund J.E."/>
            <person name="Kallscheuer N."/>
            <person name="Luecker S."/>
            <person name="Lage O.M."/>
            <person name="Pohl T."/>
            <person name="Merkel B.J."/>
            <person name="Hornburger P."/>
            <person name="Mueller R.-W."/>
            <person name="Bruemmer F."/>
            <person name="Labrenz M."/>
            <person name="Spormann A.M."/>
            <person name="Op den Camp H."/>
            <person name="Overmann J."/>
            <person name="Amann R."/>
            <person name="Jetten M.S.M."/>
            <person name="Mascher T."/>
            <person name="Medema M.H."/>
            <person name="Devos D.P."/>
            <person name="Kaster A.-K."/>
            <person name="Ovreas L."/>
            <person name="Rohde M."/>
            <person name="Galperin M.Y."/>
            <person name="Jogler C."/>
        </authorList>
    </citation>
    <scope>NUCLEOTIDE SEQUENCE [LARGE SCALE GENOMIC DNA]</scope>
    <source>
        <strain evidence="1 2">Poly30</strain>
    </source>
</reference>
<organism evidence="1 2">
    <name type="scientific">Saltatorellus ferox</name>
    <dbReference type="NCBI Taxonomy" id="2528018"/>
    <lineage>
        <taxon>Bacteria</taxon>
        <taxon>Pseudomonadati</taxon>
        <taxon>Planctomycetota</taxon>
        <taxon>Planctomycetia</taxon>
        <taxon>Planctomycetia incertae sedis</taxon>
        <taxon>Saltatorellus</taxon>
    </lineage>
</organism>
<dbReference type="CDD" id="cd02440">
    <property type="entry name" value="AdoMet_MTases"/>
    <property type="match status" value="1"/>
</dbReference>
<dbReference type="GO" id="GO:0032259">
    <property type="term" value="P:methylation"/>
    <property type="evidence" value="ECO:0007669"/>
    <property type="project" value="UniProtKB-KW"/>
</dbReference>
<protein>
    <submittedName>
        <fullName evidence="1">Trans-aconitate 2-methyltransferase</fullName>
        <ecNumber evidence="1">2.1.1.144</ecNumber>
    </submittedName>
</protein>
<dbReference type="SUPFAM" id="SSF53335">
    <property type="entry name" value="S-adenosyl-L-methionine-dependent methyltransferases"/>
    <property type="match status" value="1"/>
</dbReference>
<dbReference type="Proteomes" id="UP000320390">
    <property type="component" value="Chromosome"/>
</dbReference>
<sequence length="271" mass="29803">MIHYPFEHDAEEHERLQRQDDLFRPLTRSFLAAVEAEGVKRVLDIGTGTGANHAVLAERFGPGLHITGLDPDRAAMQIASRRLPPGVKFFEPVPESIEEYRPDQAFDLAFMRCVLMYCDDPVATVKKVASFVRPGGYVLIQDADHSSYCRTEPESLEFAALHHEIQGYGVTAGVHENMGLRLVDVFVDSGLTPRMEHRAKRHDGVSDPRIFALLGRTVVGMRRKAAAVGIPHPAEMDANAIASRLEALAAGRRVFSSTLVGVAAQLPLEVS</sequence>
<gene>
    <name evidence="1" type="primary">tam</name>
    <name evidence="1" type="ORF">Poly30_12360</name>
</gene>
<evidence type="ECO:0000313" key="2">
    <source>
        <dbReference type="Proteomes" id="UP000320390"/>
    </source>
</evidence>
<dbReference type="RefSeq" id="WP_419191015.1">
    <property type="nucleotide sequence ID" value="NZ_CP036434.1"/>
</dbReference>
<dbReference type="InterPro" id="IPR029063">
    <property type="entry name" value="SAM-dependent_MTases_sf"/>
</dbReference>
<dbReference type="EC" id="2.1.1.144" evidence="1"/>
<dbReference type="PANTHER" id="PTHR43861">
    <property type="entry name" value="TRANS-ACONITATE 2-METHYLTRANSFERASE-RELATED"/>
    <property type="match status" value="1"/>
</dbReference>
<keyword evidence="2" id="KW-1185">Reference proteome</keyword>
<keyword evidence="1" id="KW-0808">Transferase</keyword>
<name>A0A518ENT0_9BACT</name>
<dbReference type="Pfam" id="PF13489">
    <property type="entry name" value="Methyltransf_23"/>
    <property type="match status" value="1"/>
</dbReference>
<accession>A0A518ENT0</accession>
<dbReference type="AlphaFoldDB" id="A0A518ENT0"/>
<keyword evidence="1" id="KW-0489">Methyltransferase</keyword>
<dbReference type="Gene3D" id="3.40.50.150">
    <property type="entry name" value="Vaccinia Virus protein VP39"/>
    <property type="match status" value="1"/>
</dbReference>
<dbReference type="EMBL" id="CP036434">
    <property type="protein sequence ID" value="QDV05735.1"/>
    <property type="molecule type" value="Genomic_DNA"/>
</dbReference>
<evidence type="ECO:0000313" key="1">
    <source>
        <dbReference type="EMBL" id="QDV05735.1"/>
    </source>
</evidence>
<dbReference type="GO" id="GO:0030798">
    <property type="term" value="F:trans-aconitate 2-methyltransferase activity"/>
    <property type="evidence" value="ECO:0007669"/>
    <property type="project" value="UniProtKB-EC"/>
</dbReference>
<proteinExistence type="predicted"/>